<dbReference type="EMBL" id="LAZR01017611">
    <property type="protein sequence ID" value="KKL99698.1"/>
    <property type="molecule type" value="Genomic_DNA"/>
</dbReference>
<name>A0A0F9GLK9_9ZZZZ</name>
<evidence type="ECO:0000313" key="1">
    <source>
        <dbReference type="EMBL" id="KKL99698.1"/>
    </source>
</evidence>
<accession>A0A0F9GLK9</accession>
<organism evidence="1">
    <name type="scientific">marine sediment metagenome</name>
    <dbReference type="NCBI Taxonomy" id="412755"/>
    <lineage>
        <taxon>unclassified sequences</taxon>
        <taxon>metagenomes</taxon>
        <taxon>ecological metagenomes</taxon>
    </lineage>
</organism>
<reference evidence="1" key="1">
    <citation type="journal article" date="2015" name="Nature">
        <title>Complex archaea that bridge the gap between prokaryotes and eukaryotes.</title>
        <authorList>
            <person name="Spang A."/>
            <person name="Saw J.H."/>
            <person name="Jorgensen S.L."/>
            <person name="Zaremba-Niedzwiedzka K."/>
            <person name="Martijn J."/>
            <person name="Lind A.E."/>
            <person name="van Eijk R."/>
            <person name="Schleper C."/>
            <person name="Guy L."/>
            <person name="Ettema T.J."/>
        </authorList>
    </citation>
    <scope>NUCLEOTIDE SEQUENCE</scope>
</reference>
<protein>
    <submittedName>
        <fullName evidence="1">Uncharacterized protein</fullName>
    </submittedName>
</protein>
<proteinExistence type="predicted"/>
<comment type="caution">
    <text evidence="1">The sequence shown here is derived from an EMBL/GenBank/DDBJ whole genome shotgun (WGS) entry which is preliminary data.</text>
</comment>
<dbReference type="AlphaFoldDB" id="A0A0F9GLK9"/>
<sequence length="168" mass="17227">MKRILVGGRFILAGRTLIDGEEAAIAIAVDGSIITTLSATDNAVLDAIAASLVTLAAAVPGGQTIWTASENHTSAQTNNELVAAPGSGLSLYITDVIISNGAVAGNIKFLEDTGTPGADKIEVLYFGINSGTSIHFKTPIKITAEKNFGFTSVSMTTHSITVNGYTAA</sequence>
<gene>
    <name evidence="1" type="ORF">LCGC14_1811790</name>
</gene>